<dbReference type="GO" id="GO:0005737">
    <property type="term" value="C:cytoplasm"/>
    <property type="evidence" value="ECO:0007669"/>
    <property type="project" value="TreeGrafter"/>
</dbReference>
<dbReference type="GO" id="GO:0006886">
    <property type="term" value="P:intracellular protein transport"/>
    <property type="evidence" value="ECO:0007669"/>
    <property type="project" value="TreeGrafter"/>
</dbReference>
<organism evidence="3 4">
    <name type="scientific">Monosporascus ibericus</name>
    <dbReference type="NCBI Taxonomy" id="155417"/>
    <lineage>
        <taxon>Eukaryota</taxon>
        <taxon>Fungi</taxon>
        <taxon>Dikarya</taxon>
        <taxon>Ascomycota</taxon>
        <taxon>Pezizomycotina</taxon>
        <taxon>Sordariomycetes</taxon>
        <taxon>Xylariomycetidae</taxon>
        <taxon>Xylariales</taxon>
        <taxon>Xylariales incertae sedis</taxon>
        <taxon>Monosporascus</taxon>
    </lineage>
</organism>
<dbReference type="OrthoDB" id="440781at2759"/>
<dbReference type="Pfam" id="PF00789">
    <property type="entry name" value="UBX"/>
    <property type="match status" value="1"/>
</dbReference>
<accession>A0A4Q4SZT1</accession>
<dbReference type="CDD" id="cd16105">
    <property type="entry name" value="Ubl_ASPSCR1_like"/>
    <property type="match status" value="1"/>
</dbReference>
<dbReference type="InterPro" id="IPR001012">
    <property type="entry name" value="UBX_dom"/>
</dbReference>
<evidence type="ECO:0000259" key="2">
    <source>
        <dbReference type="PROSITE" id="PS50033"/>
    </source>
</evidence>
<keyword evidence="4" id="KW-1185">Reference proteome</keyword>
<feature type="domain" description="UBX" evidence="2">
    <location>
        <begin position="353"/>
        <end position="401"/>
    </location>
</feature>
<dbReference type="Pfam" id="PF11470">
    <property type="entry name" value="TUG-UBL1"/>
    <property type="match status" value="1"/>
</dbReference>
<dbReference type="AlphaFoldDB" id="A0A4Q4SZT1"/>
<dbReference type="InterPro" id="IPR029071">
    <property type="entry name" value="Ubiquitin-like_domsf"/>
</dbReference>
<dbReference type="SUPFAM" id="SSF54236">
    <property type="entry name" value="Ubiquitin-like"/>
    <property type="match status" value="2"/>
</dbReference>
<feature type="compositionally biased region" description="Acidic residues" evidence="1">
    <location>
        <begin position="473"/>
        <end position="483"/>
    </location>
</feature>
<dbReference type="PANTHER" id="PTHR46467:SF1">
    <property type="entry name" value="TETHER CONTAINING UBX DOMAIN FOR GLUT4"/>
    <property type="match status" value="1"/>
</dbReference>
<evidence type="ECO:0000313" key="3">
    <source>
        <dbReference type="EMBL" id="RYO89053.1"/>
    </source>
</evidence>
<dbReference type="InterPro" id="IPR021569">
    <property type="entry name" value="TUG-UBL1"/>
</dbReference>
<evidence type="ECO:0000256" key="1">
    <source>
        <dbReference type="SAM" id="MobiDB-lite"/>
    </source>
</evidence>
<dbReference type="EMBL" id="QJNU01000703">
    <property type="protein sequence ID" value="RYO89053.1"/>
    <property type="molecule type" value="Genomic_DNA"/>
</dbReference>
<feature type="compositionally biased region" description="Low complexity" evidence="1">
    <location>
        <begin position="222"/>
        <end position="235"/>
    </location>
</feature>
<dbReference type="PROSITE" id="PS50033">
    <property type="entry name" value="UBX"/>
    <property type="match status" value="1"/>
</dbReference>
<feature type="region of interest" description="Disordered" evidence="1">
    <location>
        <begin position="212"/>
        <end position="271"/>
    </location>
</feature>
<feature type="region of interest" description="Disordered" evidence="1">
    <location>
        <begin position="471"/>
        <end position="517"/>
    </location>
</feature>
<evidence type="ECO:0000313" key="4">
    <source>
        <dbReference type="Proteomes" id="UP000293360"/>
    </source>
</evidence>
<dbReference type="Proteomes" id="UP000293360">
    <property type="component" value="Unassembled WGS sequence"/>
</dbReference>
<proteinExistence type="predicted"/>
<reference evidence="3 4" key="1">
    <citation type="submission" date="2018-06" db="EMBL/GenBank/DDBJ databases">
        <title>Complete Genomes of Monosporascus.</title>
        <authorList>
            <person name="Robinson A.J."/>
            <person name="Natvig D.O."/>
        </authorList>
    </citation>
    <scope>NUCLEOTIDE SEQUENCE [LARGE SCALE GENOMIC DNA]</scope>
    <source>
        <strain evidence="3 4">CBS 110550</strain>
    </source>
</reference>
<feature type="compositionally biased region" description="Basic residues" evidence="1">
    <location>
        <begin position="506"/>
        <end position="517"/>
    </location>
</feature>
<dbReference type="PANTHER" id="PTHR46467">
    <property type="entry name" value="TETHER CONTAINING UBX DOMAIN FOR GLUT4"/>
    <property type="match status" value="1"/>
</dbReference>
<name>A0A4Q4SZT1_9PEZI</name>
<dbReference type="STRING" id="155417.A0A4Q4SZT1"/>
<feature type="compositionally biased region" description="Polar residues" evidence="1">
    <location>
        <begin position="258"/>
        <end position="269"/>
    </location>
</feature>
<gene>
    <name evidence="3" type="ORF">DL764_008631</name>
</gene>
<comment type="caution">
    <text evidence="3">The sequence shown here is derived from an EMBL/GenBank/DDBJ whole genome shotgun (WGS) entry which is preliminary data.</text>
</comment>
<dbReference type="GO" id="GO:0005634">
    <property type="term" value="C:nucleus"/>
    <property type="evidence" value="ECO:0007669"/>
    <property type="project" value="TreeGrafter"/>
</dbReference>
<dbReference type="GO" id="GO:0012506">
    <property type="term" value="C:vesicle membrane"/>
    <property type="evidence" value="ECO:0007669"/>
    <property type="project" value="TreeGrafter"/>
</dbReference>
<sequence>MASKVKVVDSNFRQVEVKVNPATHLTEVLEQACAKLKADPRRHLLKYKQRQLDLSHTWRTSGLVQGAKLELVVKSKTPTAVDVALQLPPPESDAFPPYGRLTEKLPSDVTIWKLLRHFESGKPSAGKSLNITGRGVPQTENGSVAGSGQLYYETPVLQVDNRQLSTFDDFQKTLSQLGYNSGRVLIRLSFQRTDKTLVDAMADIDRYFQDEQAAQQSVHPEAGAAPSSDPTAPSAEENAPQSTTPATEGPTVPDPSQKDTSIPDTTAQTPVGDAMDVDEATQPEPSGDVTIFAAPTSATPAAAFQTDSEDAFIPGIEHAKAHQKLLKAAGQNKRLPSDQEIAEREAAERKKLADTASVRIRVRLPDNSLLERDFGRDDTGATLYAVVRGAMAHPAAPFRLTYPAAQGGGARREVIRDADDASSALIAGHRFRGQVIVTFVWDDAAPADVRRPPFLKQSAAARAQKVVVPDVPDAVEVDGDEGGSGEQANASAPAPPRRGLDALKGKTPKWLKGLGKK</sequence>
<protein>
    <recommendedName>
        <fullName evidence="2">UBX domain-containing protein</fullName>
    </recommendedName>
</protein>
<dbReference type="Gene3D" id="3.10.20.90">
    <property type="entry name" value="Phosphatidylinositol 3-kinase Catalytic Subunit, Chain A, domain 1"/>
    <property type="match status" value="1"/>
</dbReference>